<dbReference type="SUPFAM" id="SSF50494">
    <property type="entry name" value="Trypsin-like serine proteases"/>
    <property type="match status" value="1"/>
</dbReference>
<dbReference type="PRINTS" id="PR00839">
    <property type="entry name" value="V8PROTEASE"/>
</dbReference>
<evidence type="ECO:0000256" key="6">
    <source>
        <dbReference type="RuleBase" id="RU004296"/>
    </source>
</evidence>
<proteinExistence type="inferred from homology"/>
<keyword evidence="8" id="KW-1185">Reference proteome</keyword>
<reference evidence="7" key="1">
    <citation type="journal article" date="2021" name="Nat. Commun.">
        <title>Genetic determinants of endophytism in the Arabidopsis root mycobiome.</title>
        <authorList>
            <person name="Mesny F."/>
            <person name="Miyauchi S."/>
            <person name="Thiergart T."/>
            <person name="Pickel B."/>
            <person name="Atanasova L."/>
            <person name="Karlsson M."/>
            <person name="Huettel B."/>
            <person name="Barry K.W."/>
            <person name="Haridas S."/>
            <person name="Chen C."/>
            <person name="Bauer D."/>
            <person name="Andreopoulos W."/>
            <person name="Pangilinan J."/>
            <person name="LaButti K."/>
            <person name="Riley R."/>
            <person name="Lipzen A."/>
            <person name="Clum A."/>
            <person name="Drula E."/>
            <person name="Henrissat B."/>
            <person name="Kohler A."/>
            <person name="Grigoriev I.V."/>
            <person name="Martin F.M."/>
            <person name="Hacquard S."/>
        </authorList>
    </citation>
    <scope>NUCLEOTIDE SEQUENCE</scope>
    <source>
        <strain evidence="7">MPI-CAGE-AT-0023</strain>
    </source>
</reference>
<dbReference type="GeneID" id="70226081"/>
<dbReference type="GO" id="GO:0006508">
    <property type="term" value="P:proteolysis"/>
    <property type="evidence" value="ECO:0007669"/>
    <property type="project" value="UniProtKB-KW"/>
</dbReference>
<dbReference type="InterPro" id="IPR008256">
    <property type="entry name" value="Peptidase_S1B"/>
</dbReference>
<dbReference type="GO" id="GO:0008236">
    <property type="term" value="F:serine-type peptidase activity"/>
    <property type="evidence" value="ECO:0007669"/>
    <property type="project" value="UniProtKB-KW"/>
</dbReference>
<dbReference type="InterPro" id="IPR009003">
    <property type="entry name" value="Peptidase_S1_PA"/>
</dbReference>
<comment type="caution">
    <text evidence="7">The sequence shown here is derived from an EMBL/GenBank/DDBJ whole genome shotgun (WGS) entry which is preliminary data.</text>
</comment>
<dbReference type="EC" id="3.4.21.-" evidence="6"/>
<dbReference type="Pfam" id="PF13365">
    <property type="entry name" value="Trypsin_2"/>
    <property type="match status" value="1"/>
</dbReference>
<dbReference type="PANTHER" id="PTHR15462:SF8">
    <property type="entry name" value="SERINE PROTEASE"/>
    <property type="match status" value="1"/>
</dbReference>
<comment type="similarity">
    <text evidence="1 6">Belongs to the peptidase S1B family.</text>
</comment>
<keyword evidence="5 6" id="KW-0720">Serine protease</keyword>
<dbReference type="InterPro" id="IPR050966">
    <property type="entry name" value="Glutamyl_endopeptidase"/>
</dbReference>
<sequence length="653" mass="70571">MAFSGPSRAAAWTLSLPTTTKPVESAILPDDGSKGSSESIIGEDLRELVDSRDMQDGGKYRSIVKIQSRFQDGGQQTWMMGSGWLIRPDLLVTAGHVVHDWGRKLGPADQIKCYIGYNGRQSVGSSQVQARYGAKVVTPVEWIEGSSNRAKDVAFIQLDRPFTGNLRLFSYLKTPETGDGTYLGVVGYPGDQSLEDEQGAQMYEEFAKSDYNIGESPRHMVEYSISTFAGQSGAPVLRNSNGQLRAIGTHSYGGGGFDSNSGTTIGNAHGNNYDDLISLFDKRTTFGDVGKVQVVQTQNQPRGTNEPYGLDRGYPGRTVETSGFNEEDFFDTLKSVVNVGRDALPFASPFLGPIGGPLSAVVGTLLGSLTESRLSQSTDIETNGPAERAVLAEAAFQALLVSDHDEDIMEILDKMRQIWQAGALKTDTLAPAITPILAEYSAELSGQLAEETRNSRERFGGNRRRLEVNITESAVMDGGAAFVQGLMGPTRQLEGGGDVVEWLGPVLNIAVSDSKPLASKSTSAALSGLRRIGQEKFAIESSTSNANEDVTKILIKRAVLADAALQAVMTLPRERLDRLRPIGKDGDATSIFDFIKDAVQRLGPIAVDVAKRTAIIFGPRLLSAANWKDSAVDTEVSPPRRMKKPSMMDYLNR</sequence>
<evidence type="ECO:0000313" key="7">
    <source>
        <dbReference type="EMBL" id="KAH7234827.1"/>
    </source>
</evidence>
<evidence type="ECO:0000256" key="4">
    <source>
        <dbReference type="ARBA" id="ARBA00022801"/>
    </source>
</evidence>
<evidence type="ECO:0000256" key="1">
    <source>
        <dbReference type="ARBA" id="ARBA00008764"/>
    </source>
</evidence>
<evidence type="ECO:0000256" key="5">
    <source>
        <dbReference type="ARBA" id="ARBA00022825"/>
    </source>
</evidence>
<organism evidence="7 8">
    <name type="scientific">Fusarium redolens</name>
    <dbReference type="NCBI Taxonomy" id="48865"/>
    <lineage>
        <taxon>Eukaryota</taxon>
        <taxon>Fungi</taxon>
        <taxon>Dikarya</taxon>
        <taxon>Ascomycota</taxon>
        <taxon>Pezizomycotina</taxon>
        <taxon>Sordariomycetes</taxon>
        <taxon>Hypocreomycetidae</taxon>
        <taxon>Hypocreales</taxon>
        <taxon>Nectriaceae</taxon>
        <taxon>Fusarium</taxon>
        <taxon>Fusarium redolens species complex</taxon>
    </lineage>
</organism>
<dbReference type="EMBL" id="JAGMUX010000017">
    <property type="protein sequence ID" value="KAH7234827.1"/>
    <property type="molecule type" value="Genomic_DNA"/>
</dbReference>
<dbReference type="Gene3D" id="2.40.10.10">
    <property type="entry name" value="Trypsin-like serine proteases"/>
    <property type="match status" value="2"/>
</dbReference>
<accession>A0A9P9GA64</accession>
<dbReference type="RefSeq" id="XP_046044592.1">
    <property type="nucleotide sequence ID" value="XM_046196127.1"/>
</dbReference>
<protein>
    <recommendedName>
        <fullName evidence="6">Serine protease</fullName>
        <ecNumber evidence="6">3.4.21.-</ecNumber>
    </recommendedName>
</protein>
<evidence type="ECO:0000256" key="2">
    <source>
        <dbReference type="ARBA" id="ARBA00022670"/>
    </source>
</evidence>
<evidence type="ECO:0000313" key="8">
    <source>
        <dbReference type="Proteomes" id="UP000720189"/>
    </source>
</evidence>
<keyword evidence="2 6" id="KW-0645">Protease</keyword>
<dbReference type="OrthoDB" id="3693942at2759"/>
<keyword evidence="3" id="KW-0732">Signal</keyword>
<evidence type="ECO:0000256" key="3">
    <source>
        <dbReference type="ARBA" id="ARBA00022729"/>
    </source>
</evidence>
<dbReference type="PANTHER" id="PTHR15462">
    <property type="entry name" value="SERINE PROTEASE"/>
    <property type="match status" value="1"/>
</dbReference>
<dbReference type="InterPro" id="IPR043504">
    <property type="entry name" value="Peptidase_S1_PA_chymotrypsin"/>
</dbReference>
<gene>
    <name evidence="7" type="ORF">BKA55DRAFT_597814</name>
</gene>
<name>A0A9P9GA64_FUSRE</name>
<dbReference type="Proteomes" id="UP000720189">
    <property type="component" value="Unassembled WGS sequence"/>
</dbReference>
<keyword evidence="4 6" id="KW-0378">Hydrolase</keyword>
<dbReference type="AlphaFoldDB" id="A0A9P9GA64"/>